<dbReference type="Gene3D" id="1.20.1260.10">
    <property type="match status" value="1"/>
</dbReference>
<evidence type="ECO:0000313" key="5">
    <source>
        <dbReference type="EMBL" id="RIV17435.1"/>
    </source>
</evidence>
<protein>
    <submittedName>
        <fullName evidence="5">DUF305 domain-containing protein</fullName>
    </submittedName>
</protein>
<keyword evidence="3" id="KW-0472">Membrane</keyword>
<keyword evidence="1" id="KW-0175">Coiled coil</keyword>
<evidence type="ECO:0000256" key="3">
    <source>
        <dbReference type="SAM" id="Phobius"/>
    </source>
</evidence>
<dbReference type="OrthoDB" id="517560at2"/>
<dbReference type="Pfam" id="PF03713">
    <property type="entry name" value="DUF305"/>
    <property type="match status" value="1"/>
</dbReference>
<dbReference type="RefSeq" id="WP_119671791.1">
    <property type="nucleotide sequence ID" value="NZ_QXED01000018.1"/>
</dbReference>
<gene>
    <name evidence="5" type="ORF">DYU11_31770</name>
</gene>
<feature type="region of interest" description="Disordered" evidence="2">
    <location>
        <begin position="1"/>
        <end position="20"/>
    </location>
</feature>
<comment type="caution">
    <text evidence="5">The sequence shown here is derived from an EMBL/GenBank/DDBJ whole genome shotgun (WGS) entry which is preliminary data.</text>
</comment>
<evidence type="ECO:0000256" key="2">
    <source>
        <dbReference type="SAM" id="MobiDB-lite"/>
    </source>
</evidence>
<feature type="transmembrane region" description="Helical" evidence="3">
    <location>
        <begin position="90"/>
        <end position="107"/>
    </location>
</feature>
<evidence type="ECO:0000256" key="1">
    <source>
        <dbReference type="SAM" id="Coils"/>
    </source>
</evidence>
<proteinExistence type="predicted"/>
<dbReference type="InterPro" id="IPR012347">
    <property type="entry name" value="Ferritin-like"/>
</dbReference>
<dbReference type="AlphaFoldDB" id="A0A418LVV6"/>
<sequence>MEAHKQHTDQVQHRQDDHSMTHGQHYGKLAIMAVLSFISMYVLMYAMVDTFANVVPNVNQFYMAGLMTMPMIIIEVLLMSAMYSDKRRNAIIIAVSALALTGFFWLIRQQTAVSDRQFVKSMIPHHAGAILMAKEAKLNDPELRKLSEEIIKSQEAEISQMKAKLEELDRK</sequence>
<evidence type="ECO:0000259" key="4">
    <source>
        <dbReference type="Pfam" id="PF03713"/>
    </source>
</evidence>
<feature type="transmembrane region" description="Helical" evidence="3">
    <location>
        <begin position="29"/>
        <end position="48"/>
    </location>
</feature>
<evidence type="ECO:0000313" key="6">
    <source>
        <dbReference type="Proteomes" id="UP000283523"/>
    </source>
</evidence>
<keyword evidence="3" id="KW-1133">Transmembrane helix</keyword>
<feature type="transmembrane region" description="Helical" evidence="3">
    <location>
        <begin position="60"/>
        <end position="78"/>
    </location>
</feature>
<reference evidence="5 6" key="1">
    <citation type="submission" date="2018-08" db="EMBL/GenBank/DDBJ databases">
        <title>Fibrisoma montanum sp. nov., isolated from Danxia mountain soil.</title>
        <authorList>
            <person name="Huang Y."/>
        </authorList>
    </citation>
    <scope>NUCLEOTIDE SEQUENCE [LARGE SCALE GENOMIC DNA]</scope>
    <source>
        <strain evidence="5 6">HYT19</strain>
    </source>
</reference>
<feature type="coiled-coil region" evidence="1">
    <location>
        <begin position="144"/>
        <end position="171"/>
    </location>
</feature>
<dbReference type="PANTHER" id="PTHR36933:SF1">
    <property type="entry name" value="SLL0788 PROTEIN"/>
    <property type="match status" value="1"/>
</dbReference>
<accession>A0A418LVV6</accession>
<name>A0A418LVV6_9BACT</name>
<dbReference type="InterPro" id="IPR005183">
    <property type="entry name" value="DUF305_CopM-like"/>
</dbReference>
<keyword evidence="6" id="KW-1185">Reference proteome</keyword>
<dbReference type="Proteomes" id="UP000283523">
    <property type="component" value="Unassembled WGS sequence"/>
</dbReference>
<dbReference type="PANTHER" id="PTHR36933">
    <property type="entry name" value="SLL0788 PROTEIN"/>
    <property type="match status" value="1"/>
</dbReference>
<keyword evidence="3" id="KW-0812">Transmembrane</keyword>
<dbReference type="EMBL" id="QXED01000018">
    <property type="protein sequence ID" value="RIV17435.1"/>
    <property type="molecule type" value="Genomic_DNA"/>
</dbReference>
<feature type="domain" description="DUF305" evidence="4">
    <location>
        <begin position="110"/>
        <end position="163"/>
    </location>
</feature>
<organism evidence="5 6">
    <name type="scientific">Fibrisoma montanum</name>
    <dbReference type="NCBI Taxonomy" id="2305895"/>
    <lineage>
        <taxon>Bacteria</taxon>
        <taxon>Pseudomonadati</taxon>
        <taxon>Bacteroidota</taxon>
        <taxon>Cytophagia</taxon>
        <taxon>Cytophagales</taxon>
        <taxon>Spirosomataceae</taxon>
        <taxon>Fibrisoma</taxon>
    </lineage>
</organism>